<evidence type="ECO:0000313" key="1">
    <source>
        <dbReference type="EMBL" id="KIP11368.1"/>
    </source>
</evidence>
<protein>
    <recommendedName>
        <fullName evidence="3">F-box domain-containing protein</fullName>
    </recommendedName>
</protein>
<dbReference type="AlphaFoldDB" id="A0A0C3PUK8"/>
<dbReference type="SUPFAM" id="SSF52047">
    <property type="entry name" value="RNI-like"/>
    <property type="match status" value="1"/>
</dbReference>
<dbReference type="OrthoDB" id="2744824at2759"/>
<dbReference type="Proteomes" id="UP000053257">
    <property type="component" value="Unassembled WGS sequence"/>
</dbReference>
<dbReference type="InterPro" id="IPR032675">
    <property type="entry name" value="LRR_dom_sf"/>
</dbReference>
<dbReference type="EMBL" id="KN840446">
    <property type="protein sequence ID" value="KIP11368.1"/>
    <property type="molecule type" value="Genomic_DNA"/>
</dbReference>
<name>A0A0C3PUK8_PHLG1</name>
<evidence type="ECO:0008006" key="3">
    <source>
        <dbReference type="Google" id="ProtNLM"/>
    </source>
</evidence>
<organism evidence="1 2">
    <name type="scientific">Phlebiopsis gigantea (strain 11061_1 CR5-6)</name>
    <name type="common">White-rot fungus</name>
    <name type="synonym">Peniophora gigantea</name>
    <dbReference type="NCBI Taxonomy" id="745531"/>
    <lineage>
        <taxon>Eukaryota</taxon>
        <taxon>Fungi</taxon>
        <taxon>Dikarya</taxon>
        <taxon>Basidiomycota</taxon>
        <taxon>Agaricomycotina</taxon>
        <taxon>Agaricomycetes</taxon>
        <taxon>Polyporales</taxon>
        <taxon>Phanerochaetaceae</taxon>
        <taxon>Phlebiopsis</taxon>
    </lineage>
</organism>
<keyword evidence="2" id="KW-1185">Reference proteome</keyword>
<evidence type="ECO:0000313" key="2">
    <source>
        <dbReference type="Proteomes" id="UP000053257"/>
    </source>
</evidence>
<accession>A0A0C3PUK8</accession>
<reference evidence="1 2" key="1">
    <citation type="journal article" date="2014" name="PLoS Genet.">
        <title>Analysis of the Phlebiopsis gigantea genome, transcriptome and secretome provides insight into its pioneer colonization strategies of wood.</title>
        <authorList>
            <person name="Hori C."/>
            <person name="Ishida T."/>
            <person name="Igarashi K."/>
            <person name="Samejima M."/>
            <person name="Suzuki H."/>
            <person name="Master E."/>
            <person name="Ferreira P."/>
            <person name="Ruiz-Duenas F.J."/>
            <person name="Held B."/>
            <person name="Canessa P."/>
            <person name="Larrondo L.F."/>
            <person name="Schmoll M."/>
            <person name="Druzhinina I.S."/>
            <person name="Kubicek C.P."/>
            <person name="Gaskell J.A."/>
            <person name="Kersten P."/>
            <person name="St John F."/>
            <person name="Glasner J."/>
            <person name="Sabat G."/>
            <person name="Splinter BonDurant S."/>
            <person name="Syed K."/>
            <person name="Yadav J."/>
            <person name="Mgbeahuruike A.C."/>
            <person name="Kovalchuk A."/>
            <person name="Asiegbu F.O."/>
            <person name="Lackner G."/>
            <person name="Hoffmeister D."/>
            <person name="Rencoret J."/>
            <person name="Gutierrez A."/>
            <person name="Sun H."/>
            <person name="Lindquist E."/>
            <person name="Barry K."/>
            <person name="Riley R."/>
            <person name="Grigoriev I.V."/>
            <person name="Henrissat B."/>
            <person name="Kues U."/>
            <person name="Berka R.M."/>
            <person name="Martinez A.T."/>
            <person name="Covert S.F."/>
            <person name="Blanchette R.A."/>
            <person name="Cullen D."/>
        </authorList>
    </citation>
    <scope>NUCLEOTIDE SEQUENCE [LARGE SCALE GENOMIC DNA]</scope>
    <source>
        <strain evidence="1 2">11061_1 CR5-6</strain>
    </source>
</reference>
<dbReference type="HOGENOM" id="CLU_036316_4_1_1"/>
<gene>
    <name evidence="1" type="ORF">PHLGIDRAFT_472567</name>
</gene>
<sequence>MSLMQLLAQELVDITIDFLHDDKPSLRACSLVCTRWVNSAHYHLFYGHRVEARHDQGGYAEQFKKPSTDPLRSYIRELTLAAGPIHSLSPELTEDIVVLALERLPRLRSLKLRQTGFITPGLLAESRNSYDLERLSISWMYPSIPGSGHSLVSLLSMFHTVRVLDLDVIHHKHLSGSAVSSADSGDRSLRSLRVQTIQLHDISEALITSIQATIRPEYLQAIRASITATDDIQHLGTLIRCVAPCLQELQISLWNFWCGDRADWKTLQLMCCTRLRCVTILYANCGPFYNWYTVLDILRVVPASVEEVTLVIREVRCLDTVDWDRMNAELKRFIRLRALRFALCTGDTFRYRTIGDKAQELIRTALPEWRIKGVLW</sequence>
<proteinExistence type="predicted"/>
<dbReference type="Gene3D" id="3.80.10.10">
    <property type="entry name" value="Ribonuclease Inhibitor"/>
    <property type="match status" value="1"/>
</dbReference>